<organism evidence="1 2">
    <name type="scientific">Kitasatospora xanthocidica</name>
    <dbReference type="NCBI Taxonomy" id="83382"/>
    <lineage>
        <taxon>Bacteria</taxon>
        <taxon>Bacillati</taxon>
        <taxon>Actinomycetota</taxon>
        <taxon>Actinomycetes</taxon>
        <taxon>Kitasatosporales</taxon>
        <taxon>Streptomycetaceae</taxon>
        <taxon>Kitasatospora</taxon>
    </lineage>
</organism>
<reference evidence="1 2" key="1">
    <citation type="submission" date="2018-08" db="EMBL/GenBank/DDBJ databases">
        <title>Diversity &amp; Physiological Properties of Lignin-Decomposing Actinobacteria from Soil.</title>
        <authorList>
            <person name="Roh S.G."/>
            <person name="Kim S.B."/>
        </authorList>
    </citation>
    <scope>NUCLEOTIDE SEQUENCE [LARGE SCALE GENOMIC DNA]</scope>
    <source>
        <strain evidence="1 2">MMS17-GH009</strain>
    </source>
</reference>
<keyword evidence="2" id="KW-1185">Reference proteome</keyword>
<dbReference type="Gene3D" id="1.10.10.10">
    <property type="entry name" value="Winged helix-like DNA-binding domain superfamily/Winged helix DNA-binding domain"/>
    <property type="match status" value="1"/>
</dbReference>
<dbReference type="AlphaFoldDB" id="A0A372ZU86"/>
<evidence type="ECO:0000313" key="2">
    <source>
        <dbReference type="Proteomes" id="UP000263377"/>
    </source>
</evidence>
<sequence>MRSHSRDRASGGVLEPAVRYGSSRARSDFEGFVELYRLPYGRYARARLDDVAAAAEAVAWTFGYVEAGWDTVLGCPEPAAVCWALLRDAVSRCSASGGRSVDWLHAVLPATSADVVVLRCRLGFDPSTAARLMGVSAGVVEVELRAALRILARA</sequence>
<dbReference type="SUPFAM" id="SSF88659">
    <property type="entry name" value="Sigma3 and sigma4 domains of RNA polymerase sigma factors"/>
    <property type="match status" value="1"/>
</dbReference>
<evidence type="ECO:0008006" key="3">
    <source>
        <dbReference type="Google" id="ProtNLM"/>
    </source>
</evidence>
<evidence type="ECO:0000313" key="1">
    <source>
        <dbReference type="EMBL" id="RGD59468.1"/>
    </source>
</evidence>
<dbReference type="EMBL" id="QVIG01000001">
    <property type="protein sequence ID" value="RGD59468.1"/>
    <property type="molecule type" value="Genomic_DNA"/>
</dbReference>
<comment type="caution">
    <text evidence="1">The sequence shown here is derived from an EMBL/GenBank/DDBJ whole genome shotgun (WGS) entry which is preliminary data.</text>
</comment>
<name>A0A372ZU86_9ACTN</name>
<dbReference type="InterPro" id="IPR036388">
    <property type="entry name" value="WH-like_DNA-bd_sf"/>
</dbReference>
<accession>A0A372ZU86</accession>
<dbReference type="Proteomes" id="UP000263377">
    <property type="component" value="Unassembled WGS sequence"/>
</dbReference>
<dbReference type="InterPro" id="IPR013324">
    <property type="entry name" value="RNA_pol_sigma_r3/r4-like"/>
</dbReference>
<proteinExistence type="predicted"/>
<dbReference type="RefSeq" id="WP_117487666.1">
    <property type="nucleotide sequence ID" value="NZ_QVIG01000001.1"/>
</dbReference>
<gene>
    <name evidence="1" type="ORF">DR950_18205</name>
</gene>
<protein>
    <recommendedName>
        <fullName evidence="3">RNA polymerase sigma factor 70 region 4 type 2 domain-containing protein</fullName>
    </recommendedName>
</protein>